<dbReference type="AlphaFoldDB" id="A0AAW1PLV5"/>
<evidence type="ECO:0000313" key="3">
    <source>
        <dbReference type="Proteomes" id="UP001465755"/>
    </source>
</evidence>
<dbReference type="EMBL" id="JALJOQ010000019">
    <property type="protein sequence ID" value="KAK9809506.1"/>
    <property type="molecule type" value="Genomic_DNA"/>
</dbReference>
<reference evidence="2 3" key="1">
    <citation type="journal article" date="2024" name="Nat. Commun.">
        <title>Phylogenomics reveals the evolutionary origins of lichenization in chlorophyte algae.</title>
        <authorList>
            <person name="Puginier C."/>
            <person name="Libourel C."/>
            <person name="Otte J."/>
            <person name="Skaloud P."/>
            <person name="Haon M."/>
            <person name="Grisel S."/>
            <person name="Petersen M."/>
            <person name="Berrin J.G."/>
            <person name="Delaux P.M."/>
            <person name="Dal Grande F."/>
            <person name="Keller J."/>
        </authorList>
    </citation>
    <scope>NUCLEOTIDE SEQUENCE [LARGE SCALE GENOMIC DNA]</scope>
    <source>
        <strain evidence="2 3">SAG 2036</strain>
    </source>
</reference>
<protein>
    <submittedName>
        <fullName evidence="2">Uncharacterized protein</fullName>
    </submittedName>
</protein>
<gene>
    <name evidence="2" type="ORF">WJX73_005515</name>
</gene>
<dbReference type="Proteomes" id="UP001465755">
    <property type="component" value="Unassembled WGS sequence"/>
</dbReference>
<keyword evidence="3" id="KW-1185">Reference proteome</keyword>
<name>A0AAW1PLV5_9CHLO</name>
<proteinExistence type="predicted"/>
<feature type="region of interest" description="Disordered" evidence="1">
    <location>
        <begin position="446"/>
        <end position="466"/>
    </location>
</feature>
<sequence>MDTPGRSQLHRGSSWRDQGSEEEGEDVLEQNPYESHMVRSRGSSLWKPSPGLGPRWAVIDWHHPTLSKVHSLLAQNKPDRDSDKAKIQAAKRAVMRDFNRYTGRGRNTAFGLPLAEYIVRTAEAHAAHAAELRRSMLPWSSAGAPKRPAWQPLQLLANTEGHHRLVMARKAEVGAVRSAGELLAEAQLGVLHNDSRTWGFLSYPATGLLDTHSSDPKFWTASMGTRLEVECFRQWIASFGRLIPNLLLNLPIVGELLRNRARHWTEQHWGRQDASTSFSSMYINDIFEELTLANSGKRRLGAAQHSRARAIRVVFLFEKDGSFYMKLEPGPILDEHYKGIWALLEWKLLQCRMSEHIDWWVFTPKQVWGGHSSIQPLVDRIPVDPLSDSSDNLDEELPALIPVDDAAVFVPPTVGEPTPRTSTAAASWAPENEVAQVQEAVNVGAGASQPGPEYPSQTPAWAAASNPHAGVGSADFFGGKSLITDLTRQPAVLSMAQQPSLQPQPSAEIAQGSLPTTALSRPATHAPDYHSAARRRLDAPHAPPPPLLTKSTDIAQLPWMPLCNEIRPVDEDRDQDADMIQADGCAAEHHGGAGHDHGGHLQQQAGHHSHNSGPAGIFLTAPEASQGGGLERQAPGNAAGSLATDQAAGHCPAPPSATTSSLDPLKFLPSLPDVETLLQELGGLDENGDS</sequence>
<accession>A0AAW1PLV5</accession>
<feature type="region of interest" description="Disordered" evidence="1">
    <location>
        <begin position="587"/>
        <end position="664"/>
    </location>
</feature>
<evidence type="ECO:0000256" key="1">
    <source>
        <dbReference type="SAM" id="MobiDB-lite"/>
    </source>
</evidence>
<evidence type="ECO:0000313" key="2">
    <source>
        <dbReference type="EMBL" id="KAK9809506.1"/>
    </source>
</evidence>
<comment type="caution">
    <text evidence="2">The sequence shown here is derived from an EMBL/GenBank/DDBJ whole genome shotgun (WGS) entry which is preliminary data.</text>
</comment>
<organism evidence="2 3">
    <name type="scientific">Symbiochloris irregularis</name>
    <dbReference type="NCBI Taxonomy" id="706552"/>
    <lineage>
        <taxon>Eukaryota</taxon>
        <taxon>Viridiplantae</taxon>
        <taxon>Chlorophyta</taxon>
        <taxon>core chlorophytes</taxon>
        <taxon>Trebouxiophyceae</taxon>
        <taxon>Trebouxiales</taxon>
        <taxon>Trebouxiaceae</taxon>
        <taxon>Symbiochloris</taxon>
    </lineage>
</organism>
<feature type="region of interest" description="Disordered" evidence="1">
    <location>
        <begin position="517"/>
        <end position="553"/>
    </location>
</feature>
<feature type="compositionally biased region" description="Basic and acidic residues" evidence="1">
    <location>
        <begin position="587"/>
        <end position="599"/>
    </location>
</feature>
<feature type="region of interest" description="Disordered" evidence="1">
    <location>
        <begin position="1"/>
        <end position="33"/>
    </location>
</feature>